<sequence length="145" mass="15475">MFKKLASSTAVLILAATVVTGCGSSKMSTEETCNYINEQAKEKGLKEKIQTASTNVVTGDTQGLETVFDEFSSLLKDAAGKTEDSKLADALNAAVEQTNTMVDVMADDSLSLEEKTTKVQEIDTAETTELTDYLDTACPNMDALS</sequence>
<proteinExistence type="predicted"/>
<keyword evidence="3" id="KW-1185">Reference proteome</keyword>
<gene>
    <name evidence="2" type="ORF">QMQ05_11470</name>
</gene>
<dbReference type="EMBL" id="CP125942">
    <property type="protein sequence ID" value="XAO44973.1"/>
    <property type="molecule type" value="Genomic_DNA"/>
</dbReference>
<accession>A0AAU6WCZ0</accession>
<keyword evidence="1" id="KW-0732">Signal</keyword>
<dbReference type="PROSITE" id="PS51257">
    <property type="entry name" value="PROKAR_LIPOPROTEIN"/>
    <property type="match status" value="1"/>
</dbReference>
<feature type="signal peptide" evidence="1">
    <location>
        <begin position="1"/>
        <end position="21"/>
    </location>
</feature>
<evidence type="ECO:0000313" key="2">
    <source>
        <dbReference type="EMBL" id="XAO44973.1"/>
    </source>
</evidence>
<evidence type="ECO:0000313" key="3">
    <source>
        <dbReference type="Proteomes" id="UP001486888"/>
    </source>
</evidence>
<reference evidence="2 3" key="1">
    <citation type="submission" date="2023-05" db="EMBL/GenBank/DDBJ databases">
        <title>Glutamicibacter sp. B1, complete genome.</title>
        <authorList>
            <person name="Long Y.H."/>
            <person name="Fang T."/>
            <person name="Li X.Y."/>
        </authorList>
    </citation>
    <scope>NUCLEOTIDE SEQUENCE [LARGE SCALE GENOMIC DNA]</scope>
    <source>
        <strain evidence="2 3">B1</strain>
    </source>
</reference>
<evidence type="ECO:0008006" key="4">
    <source>
        <dbReference type="Google" id="ProtNLM"/>
    </source>
</evidence>
<dbReference type="AlphaFoldDB" id="A0AAU6WCZ0"/>
<dbReference type="KEGG" id="gey:QMQ05_11470"/>
<evidence type="ECO:0000256" key="1">
    <source>
        <dbReference type="SAM" id="SignalP"/>
    </source>
</evidence>
<dbReference type="Proteomes" id="UP001486888">
    <property type="component" value="Chromosome"/>
</dbReference>
<dbReference type="RefSeq" id="WP_345470170.1">
    <property type="nucleotide sequence ID" value="NZ_CP125942.1"/>
</dbReference>
<organism evidence="2 3">
    <name type="scientific">Glutamicibacter ectropisis</name>
    <dbReference type="NCBI Taxonomy" id="3046593"/>
    <lineage>
        <taxon>Bacteria</taxon>
        <taxon>Bacillati</taxon>
        <taxon>Actinomycetota</taxon>
        <taxon>Actinomycetes</taxon>
        <taxon>Micrococcales</taxon>
        <taxon>Micrococcaceae</taxon>
        <taxon>Glutamicibacter</taxon>
    </lineage>
</organism>
<protein>
    <recommendedName>
        <fullName evidence="4">Lipoprotein</fullName>
    </recommendedName>
</protein>
<name>A0AAU6WCZ0_9MICC</name>
<feature type="chain" id="PRO_5043974866" description="Lipoprotein" evidence="1">
    <location>
        <begin position="22"/>
        <end position="145"/>
    </location>
</feature>